<dbReference type="AlphaFoldDB" id="A0A2M7SF17"/>
<evidence type="ECO:0000313" key="2">
    <source>
        <dbReference type="Proteomes" id="UP000229307"/>
    </source>
</evidence>
<evidence type="ECO:0000313" key="1">
    <source>
        <dbReference type="EMBL" id="PIZ18070.1"/>
    </source>
</evidence>
<name>A0A2M7SF17_9BACT</name>
<dbReference type="Gene3D" id="2.60.120.200">
    <property type="match status" value="1"/>
</dbReference>
<organism evidence="1 2">
    <name type="scientific">Candidatus Desantisbacteria bacterium CG_4_10_14_0_8_um_filter_48_22</name>
    <dbReference type="NCBI Taxonomy" id="1974543"/>
    <lineage>
        <taxon>Bacteria</taxon>
        <taxon>Candidatus Desantisiibacteriota</taxon>
    </lineage>
</organism>
<evidence type="ECO:0008006" key="3">
    <source>
        <dbReference type="Google" id="ProtNLM"/>
    </source>
</evidence>
<dbReference type="EMBL" id="PFMR01000041">
    <property type="protein sequence ID" value="PIZ18070.1"/>
    <property type="molecule type" value="Genomic_DNA"/>
</dbReference>
<dbReference type="SUPFAM" id="SSF49899">
    <property type="entry name" value="Concanavalin A-like lectins/glucanases"/>
    <property type="match status" value="1"/>
</dbReference>
<sequence>MKNMIKISVVIGLALVILNTGMAKDPVFIDDFKTDKLNEKWEWVCPSEGPSYKIDAKKGILIFTVPSEQTYDHWSHIAAAPQLALKVPKGNWTFEAKMKLAESTEGQQFHAVLFVRFADLDYFYWGPYMGTKLRLERSGANDMLNADYDSDEVWLQIKKDGSSYSWSYRKTEKDKWEEVGTAAEELEPEKIGFMIKTWGAAEVTAEFSSVRLY</sequence>
<gene>
    <name evidence="1" type="ORF">COY52_01355</name>
</gene>
<protein>
    <recommendedName>
        <fullName evidence="3">DUF1349 domain-containing protein</fullName>
    </recommendedName>
</protein>
<proteinExistence type="predicted"/>
<dbReference type="Proteomes" id="UP000229307">
    <property type="component" value="Unassembled WGS sequence"/>
</dbReference>
<dbReference type="InterPro" id="IPR013320">
    <property type="entry name" value="ConA-like_dom_sf"/>
</dbReference>
<comment type="caution">
    <text evidence="1">The sequence shown here is derived from an EMBL/GenBank/DDBJ whole genome shotgun (WGS) entry which is preliminary data.</text>
</comment>
<reference evidence="2" key="1">
    <citation type="submission" date="2017-09" db="EMBL/GenBank/DDBJ databases">
        <title>Depth-based differentiation of microbial function through sediment-hosted aquifers and enrichment of novel symbionts in the deep terrestrial subsurface.</title>
        <authorList>
            <person name="Probst A.J."/>
            <person name="Ladd B."/>
            <person name="Jarett J.K."/>
            <person name="Geller-Mcgrath D.E."/>
            <person name="Sieber C.M.K."/>
            <person name="Emerson J.B."/>
            <person name="Anantharaman K."/>
            <person name="Thomas B.C."/>
            <person name="Malmstrom R."/>
            <person name="Stieglmeier M."/>
            <person name="Klingl A."/>
            <person name="Woyke T."/>
            <person name="Ryan C.M."/>
            <person name="Banfield J.F."/>
        </authorList>
    </citation>
    <scope>NUCLEOTIDE SEQUENCE [LARGE SCALE GENOMIC DNA]</scope>
</reference>
<accession>A0A2M7SF17</accession>